<evidence type="ECO:0000256" key="4">
    <source>
        <dbReference type="ARBA" id="ARBA00022692"/>
    </source>
</evidence>
<evidence type="ECO:0000256" key="1">
    <source>
        <dbReference type="ARBA" id="ARBA00007150"/>
    </source>
</evidence>
<dbReference type="PANTHER" id="PTHR30589:SF0">
    <property type="entry name" value="PHOSPHATIDYLGLYCEROL--PROLIPOPROTEIN DIACYLGLYCERYL TRANSFERASE"/>
    <property type="match status" value="1"/>
</dbReference>
<accession>A0A7K1SLF8</accession>
<dbReference type="GO" id="GO:0042158">
    <property type="term" value="P:lipoprotein biosynthetic process"/>
    <property type="evidence" value="ECO:0007669"/>
    <property type="project" value="InterPro"/>
</dbReference>
<reference evidence="8 9" key="1">
    <citation type="submission" date="2019-12" db="EMBL/GenBank/DDBJ databases">
        <title>Spirosoma sp. HMF4905 genome sequencing and assembly.</title>
        <authorList>
            <person name="Kang H."/>
            <person name="Cha I."/>
            <person name="Kim H."/>
            <person name="Joh K."/>
        </authorList>
    </citation>
    <scope>NUCLEOTIDE SEQUENCE [LARGE SCALE GENOMIC DNA]</scope>
    <source>
        <strain evidence="8 9">HMF4905</strain>
    </source>
</reference>
<feature type="transmembrane region" description="Helical" evidence="7">
    <location>
        <begin position="34"/>
        <end position="53"/>
    </location>
</feature>
<dbReference type="RefSeq" id="WP_157589412.1">
    <property type="nucleotide sequence ID" value="NZ_WPIN01000016.1"/>
</dbReference>
<keyword evidence="4 7" id="KW-0812">Transmembrane</keyword>
<organism evidence="8 9">
    <name type="scientific">Spirosoma arboris</name>
    <dbReference type="NCBI Taxonomy" id="2682092"/>
    <lineage>
        <taxon>Bacteria</taxon>
        <taxon>Pseudomonadati</taxon>
        <taxon>Bacteroidota</taxon>
        <taxon>Cytophagia</taxon>
        <taxon>Cytophagales</taxon>
        <taxon>Cytophagaceae</taxon>
        <taxon>Spirosoma</taxon>
    </lineage>
</organism>
<dbReference type="AlphaFoldDB" id="A0A7K1SLF8"/>
<dbReference type="Proteomes" id="UP000436006">
    <property type="component" value="Unassembled WGS sequence"/>
</dbReference>
<evidence type="ECO:0000256" key="3">
    <source>
        <dbReference type="ARBA" id="ARBA00022679"/>
    </source>
</evidence>
<sequence>MMNTLLTEVLQSRMDTLANGVKPIKVFSYAYHPYFVLTDLGRLVSLGIAFWYLRDSSSLPFFTFLGVFGAVFVVYKVVRDRVKVWFGTASRSFLQDTILIILPTYYAIIRWVVRADLAEAFDLVALIVPFYLFFSRLGCFVSGCCYGLPSPFGVWYSADHFRDVHGCRQFKAAHPPRDRVLPTQLIEALFSFLIGLFILYLHIQQKLVPGTSLCVYFLFYCPLRFGLDFFRVSSARPRYGRFSEAQLFCMAIFILALFIVW</sequence>
<feature type="transmembrane region" description="Helical" evidence="7">
    <location>
        <begin position="185"/>
        <end position="203"/>
    </location>
</feature>
<name>A0A7K1SLF8_9BACT</name>
<feature type="transmembrane region" description="Helical" evidence="7">
    <location>
        <begin position="93"/>
        <end position="113"/>
    </location>
</feature>
<keyword evidence="9" id="KW-1185">Reference proteome</keyword>
<feature type="transmembrane region" description="Helical" evidence="7">
    <location>
        <begin position="125"/>
        <end position="148"/>
    </location>
</feature>
<dbReference type="GO" id="GO:0005886">
    <property type="term" value="C:plasma membrane"/>
    <property type="evidence" value="ECO:0007669"/>
    <property type="project" value="InterPro"/>
</dbReference>
<evidence type="ECO:0000313" key="9">
    <source>
        <dbReference type="Proteomes" id="UP000436006"/>
    </source>
</evidence>
<evidence type="ECO:0000256" key="2">
    <source>
        <dbReference type="ARBA" id="ARBA00022475"/>
    </source>
</evidence>
<dbReference type="GO" id="GO:0008961">
    <property type="term" value="F:phosphatidylglycerol-prolipoprotein diacylglyceryl transferase activity"/>
    <property type="evidence" value="ECO:0007669"/>
    <property type="project" value="InterPro"/>
</dbReference>
<dbReference type="PANTHER" id="PTHR30589">
    <property type="entry name" value="PROLIPOPROTEIN DIACYLGLYCERYL TRANSFERASE"/>
    <property type="match status" value="1"/>
</dbReference>
<evidence type="ECO:0008006" key="10">
    <source>
        <dbReference type="Google" id="ProtNLM"/>
    </source>
</evidence>
<proteinExistence type="inferred from homology"/>
<feature type="transmembrane region" description="Helical" evidence="7">
    <location>
        <begin position="242"/>
        <end position="260"/>
    </location>
</feature>
<feature type="transmembrane region" description="Helical" evidence="7">
    <location>
        <begin position="209"/>
        <end position="230"/>
    </location>
</feature>
<dbReference type="Pfam" id="PF01790">
    <property type="entry name" value="LGT"/>
    <property type="match status" value="1"/>
</dbReference>
<comment type="caution">
    <text evidence="8">The sequence shown here is derived from an EMBL/GenBank/DDBJ whole genome shotgun (WGS) entry which is preliminary data.</text>
</comment>
<keyword evidence="2" id="KW-1003">Cell membrane</keyword>
<keyword evidence="6 7" id="KW-0472">Membrane</keyword>
<dbReference type="InterPro" id="IPR001640">
    <property type="entry name" value="Lgt"/>
</dbReference>
<dbReference type="EMBL" id="WPIN01000016">
    <property type="protein sequence ID" value="MVM34598.1"/>
    <property type="molecule type" value="Genomic_DNA"/>
</dbReference>
<protein>
    <recommendedName>
        <fullName evidence="10">Prolipoprotein diacylglyceryl transferase</fullName>
    </recommendedName>
</protein>
<evidence type="ECO:0000256" key="7">
    <source>
        <dbReference type="SAM" id="Phobius"/>
    </source>
</evidence>
<evidence type="ECO:0000256" key="5">
    <source>
        <dbReference type="ARBA" id="ARBA00022989"/>
    </source>
</evidence>
<evidence type="ECO:0000313" key="8">
    <source>
        <dbReference type="EMBL" id="MVM34598.1"/>
    </source>
</evidence>
<keyword evidence="3" id="KW-0808">Transferase</keyword>
<comment type="similarity">
    <text evidence="1">Belongs to the Lgt family.</text>
</comment>
<evidence type="ECO:0000256" key="6">
    <source>
        <dbReference type="ARBA" id="ARBA00023136"/>
    </source>
</evidence>
<keyword evidence="5 7" id="KW-1133">Transmembrane helix</keyword>
<gene>
    <name evidence="8" type="ORF">GO755_31505</name>
</gene>
<feature type="transmembrane region" description="Helical" evidence="7">
    <location>
        <begin position="59"/>
        <end position="78"/>
    </location>
</feature>